<dbReference type="Gene3D" id="3.40.50.300">
    <property type="entry name" value="P-loop containing nucleotide triphosphate hydrolases"/>
    <property type="match status" value="1"/>
</dbReference>
<sequence>MISFPDRIMEGVDDLIRGVRGLTKADHSTYFPIVCPHSTEVLALHNGSLLSVIKLNGYMGQYFPGAFDAIKDKWSDFLRNMSNDKSALGFDLYWSYEYDPQGMGLKTSHYRERMIEASERRGMDVRDILEEEAALYGRICANESQYLLLVTHIDCLPKADRKQATSRMGADSAKAIRGAGAMDLQRGIKGIEAVHEQHVNKVTTFLENAGKGYTYKRLDCYEALTAMRVSFTPDTTAEEWKPRLTMSDCRFRPTEDVKASEQQRQDKSVPLDWSFTMPSKLSEQMVPDGVVDLGKYVVVGSRTYAPMYVSELAVQPRPIEELLKMCHKRRLPMRLIFSLTSNSDVANYWNRLFASYFTFASSSNRQIHKADKAMKAYQEGNGSIFGYGISATTWADTEVSFNQDGSAQYTVAKLQRAASDLETLLQQWGGQQVDSIFGCSVEAVMGSTPGYCLPTSSPLAPQIEMDIVTQLPLMRPATLWSPEESIWFRTPEGILSPYQPMSSRQTSMLQLILGGMGYGKSNLLSENIFYFANHPGAKTMPYIRGVDFGASSAGVIDMIRESLPDDRKHEAVFEMFSANGKMIKNMLDCPLGMRYPLEDQKRFLVTWLMILCDDLIGPEGQVKDLASVLSATIQRAYEKRDDRHQLFESVVYDEKVANPDVEKARLKVGLEIDEHSNYWEVTDALIAYGLEHKDNAVLYAAKVAQRYCVPRFEDLIHSCDQLREQFKSMPDVKGKSMVEAVVNSLMNANSIFPVFSGITNTDISESRVCVFDMSEAFGRGTSKYDDWMRSVYFSVVYRLLTEDLFVNKTLSGDQIITHQDHLGLTDELVEHHLKYMEEQDQLIKLFWADELHRLGGAYGSLQMITSMSYEARKYRVGMILGTQMPQHIPEDVIKLCTSAFIFGVNQSSQIAATLGELFSLSEDEQKSVLEITKPVIFNPVVHFTAFKQPIYSARFPAIC</sequence>
<accession>A0A0F9U9V8</accession>
<gene>
    <name evidence="1" type="ORF">LCGC14_0555520</name>
</gene>
<protein>
    <submittedName>
        <fullName evidence="1">Uncharacterized protein</fullName>
    </submittedName>
</protein>
<comment type="caution">
    <text evidence="1">The sequence shown here is derived from an EMBL/GenBank/DDBJ whole genome shotgun (WGS) entry which is preliminary data.</text>
</comment>
<evidence type="ECO:0000313" key="1">
    <source>
        <dbReference type="EMBL" id="KKN58081.1"/>
    </source>
</evidence>
<dbReference type="EMBL" id="LAZR01000777">
    <property type="protein sequence ID" value="KKN58081.1"/>
    <property type="molecule type" value="Genomic_DNA"/>
</dbReference>
<organism evidence="1">
    <name type="scientific">marine sediment metagenome</name>
    <dbReference type="NCBI Taxonomy" id="412755"/>
    <lineage>
        <taxon>unclassified sequences</taxon>
        <taxon>metagenomes</taxon>
        <taxon>ecological metagenomes</taxon>
    </lineage>
</organism>
<dbReference type="AlphaFoldDB" id="A0A0F9U9V8"/>
<dbReference type="InterPro" id="IPR027417">
    <property type="entry name" value="P-loop_NTPase"/>
</dbReference>
<reference evidence="1" key="1">
    <citation type="journal article" date="2015" name="Nature">
        <title>Complex archaea that bridge the gap between prokaryotes and eukaryotes.</title>
        <authorList>
            <person name="Spang A."/>
            <person name="Saw J.H."/>
            <person name="Jorgensen S.L."/>
            <person name="Zaremba-Niedzwiedzka K."/>
            <person name="Martijn J."/>
            <person name="Lind A.E."/>
            <person name="van Eijk R."/>
            <person name="Schleper C."/>
            <person name="Guy L."/>
            <person name="Ettema T.J."/>
        </authorList>
    </citation>
    <scope>NUCLEOTIDE SEQUENCE</scope>
</reference>
<proteinExistence type="predicted"/>
<feature type="non-terminal residue" evidence="1">
    <location>
        <position position="959"/>
    </location>
</feature>
<name>A0A0F9U9V8_9ZZZZ</name>